<evidence type="ECO:0000259" key="13">
    <source>
        <dbReference type="Pfam" id="PF09334"/>
    </source>
</evidence>
<dbReference type="PATRIC" id="fig|45056.6.peg.540"/>
<dbReference type="InterPro" id="IPR002300">
    <property type="entry name" value="aa-tRNA-synth_Ia"/>
</dbReference>
<dbReference type="PROSITE" id="PS00178">
    <property type="entry name" value="AA_TRNA_LIGASE_I"/>
    <property type="match status" value="1"/>
</dbReference>
<evidence type="ECO:0000259" key="11">
    <source>
        <dbReference type="Pfam" id="PF00133"/>
    </source>
</evidence>
<dbReference type="Pfam" id="PF08264">
    <property type="entry name" value="Anticodon_1"/>
    <property type="match status" value="1"/>
</dbReference>
<evidence type="ECO:0000256" key="2">
    <source>
        <dbReference type="ARBA" id="ARBA00022490"/>
    </source>
</evidence>
<evidence type="ECO:0000256" key="7">
    <source>
        <dbReference type="ARBA" id="ARBA00023146"/>
    </source>
</evidence>
<dbReference type="Pfam" id="PF00133">
    <property type="entry name" value="tRNA-synt_1"/>
    <property type="match status" value="1"/>
</dbReference>
<dbReference type="GO" id="GO:0005524">
    <property type="term" value="F:ATP binding"/>
    <property type="evidence" value="ECO:0007669"/>
    <property type="project" value="UniProtKB-UniRule"/>
</dbReference>
<dbReference type="Proteomes" id="UP000281170">
    <property type="component" value="Plasmid 12"/>
</dbReference>
<proteinExistence type="inferred from homology"/>
<evidence type="ECO:0000313" key="16">
    <source>
        <dbReference type="EMBL" id="VEH85291.1"/>
    </source>
</evidence>
<dbReference type="EC" id="6.1.1.4" evidence="9"/>
<dbReference type="InterPro" id="IPR013155">
    <property type="entry name" value="M/V/L/I-tRNA-synth_anticd-bd"/>
</dbReference>
<comment type="similarity">
    <text evidence="1 9 10">Belongs to the class-I aminoacyl-tRNA synthetase family.</text>
</comment>
<dbReference type="InterPro" id="IPR025709">
    <property type="entry name" value="Leu_tRNA-synth_edit"/>
</dbReference>
<dbReference type="InterPro" id="IPR014729">
    <property type="entry name" value="Rossmann-like_a/b/a_fold"/>
</dbReference>
<reference evidence="16 18" key="2">
    <citation type="submission" date="2018-12" db="EMBL/GenBank/DDBJ databases">
        <authorList>
            <consortium name="Pathogen Informatics"/>
        </authorList>
    </citation>
    <scope>NUCLEOTIDE SEQUENCE [LARGE SCALE GENOMIC DNA]</scope>
    <source>
        <strain evidence="16 18">NCTC12735</strain>
        <plasmid evidence="18">12</plasmid>
    </source>
</reference>
<keyword evidence="5 9" id="KW-0067">ATP-binding</keyword>
<dbReference type="PANTHER" id="PTHR43740:SF2">
    <property type="entry name" value="LEUCINE--TRNA LIGASE, MITOCHONDRIAL"/>
    <property type="match status" value="1"/>
</dbReference>
<dbReference type="FunFam" id="3.40.50.620:FF:000395">
    <property type="entry name" value="Leucine--tRNA ligase"/>
    <property type="match status" value="1"/>
</dbReference>
<evidence type="ECO:0000256" key="1">
    <source>
        <dbReference type="ARBA" id="ARBA00005594"/>
    </source>
</evidence>
<feature type="binding site" evidence="9">
    <location>
        <position position="635"/>
    </location>
    <ligand>
        <name>ATP</name>
        <dbReference type="ChEBI" id="CHEBI:30616"/>
    </ligand>
</feature>
<dbReference type="STRING" id="45056.Lade_0519"/>
<dbReference type="SUPFAM" id="SSF50677">
    <property type="entry name" value="ValRS/IleRS/LeuRS editing domain"/>
    <property type="match status" value="1"/>
</dbReference>
<keyword evidence="2 9" id="KW-0963">Cytoplasm</keyword>
<dbReference type="EMBL" id="LNKA01000001">
    <property type="protein sequence ID" value="KTC65861.1"/>
    <property type="molecule type" value="Genomic_DNA"/>
</dbReference>
<dbReference type="Proteomes" id="UP000054859">
    <property type="component" value="Unassembled WGS sequence"/>
</dbReference>
<dbReference type="Pfam" id="PF09334">
    <property type="entry name" value="tRNA-synt_1g"/>
    <property type="match status" value="1"/>
</dbReference>
<dbReference type="GO" id="GO:0002161">
    <property type="term" value="F:aminoacyl-tRNA deacylase activity"/>
    <property type="evidence" value="ECO:0007669"/>
    <property type="project" value="InterPro"/>
</dbReference>
<sequence>MACAAQLLGYLNRDREERKFCFSADPRRRENWFFRAKLLLTTLRGVILTNPIYFLFIKMDNSYKPQEIEEQAQQFWHKKQSFNVTEDLNKEKFYCLSMFPYPSGSLHMGHVRNYTLGDVIARYQRALGKNVLQPIGWDAFGLPAENAAIKHGIHPAEWTRKNIASMKEQFLKLGNAYDWRREIATCEPDYYRWEQWFFIKLFEKGLVYKKNAIVNWDPVDKTVLANEQVVDGRGWRSGALVEHKEISQWFIKITAYADELLDGLEELTDWPLQVKQMQRNWIGRSEGTEILFKVKDLPKRLKIYTTRPDTLMGATYLAIAPDHPLAKQAGTQSAEVQAFLDGCQGVRMAEAELATMEKKGINSGFVAIHPISGNEIPVWIANFVLMQYGSGAVMSVPAHDQRDWEFAQKYQLPLKEVIKGENQHDYKKEAYTGEGSLINSLQFDNLSSEEAKKAITLYLEEQDAGKATVNYRLRDWGISRQRYWGTPIPMIICEECGIVPVPENDLPVILPENVDFTGNGSPLAHCAEFLHVQCPKCQQDAIRETDTFDTFVESSWYYARFACKGQDNAMLDDRAKYWTPVDQYIGGIEHAVMHLLYARFFHKLMRDEGLLNSDEPFKALLTQGMVLKNGHKMSKSLGNIVDPNHLIETYGADTARLFVMFASPPEQSLEWSDSGVEGAHRFLKRLWAFCYQHRTNCCEINELMGENAHVNWQVCEPRLRKARFNVYQIVAQANHDYERQQFNTVVSGCMKLFNEISSYTLATEEDKCFIHNSISILLRLLAPITPHICHHLWQQLGFSKVIIDAPWPKVDKSALKTDEVEFVVQVNGKLRAQFTASTTSSEEDLIILAKENVGSFIEGKKILKSIVVPHRQLINLVVN</sequence>
<dbReference type="FunFam" id="3.90.740.10:FF:000012">
    <property type="entry name" value="Leucine--tRNA ligase"/>
    <property type="match status" value="1"/>
</dbReference>
<dbReference type="KEGG" id="ladl:NCTC12735_00917"/>
<evidence type="ECO:0000256" key="6">
    <source>
        <dbReference type="ARBA" id="ARBA00022917"/>
    </source>
</evidence>
<dbReference type="Pfam" id="PF13603">
    <property type="entry name" value="tRNA-synt_1_2"/>
    <property type="match status" value="1"/>
</dbReference>
<name>A0A0W0R475_9GAMM</name>
<keyword evidence="7 9" id="KW-0030">Aminoacyl-tRNA synthetase</keyword>
<dbReference type="InterPro" id="IPR015413">
    <property type="entry name" value="Methionyl/Leucyl_tRNA_Synth"/>
</dbReference>
<evidence type="ECO:0000256" key="9">
    <source>
        <dbReference type="HAMAP-Rule" id="MF_00049"/>
    </source>
</evidence>
<evidence type="ECO:0000313" key="17">
    <source>
        <dbReference type="Proteomes" id="UP000054859"/>
    </source>
</evidence>
<dbReference type="Gene3D" id="3.40.50.620">
    <property type="entry name" value="HUPs"/>
    <property type="match status" value="2"/>
</dbReference>
<dbReference type="Gene3D" id="3.10.20.590">
    <property type="match status" value="1"/>
</dbReference>
<accession>A0A0W0R475</accession>
<keyword evidence="6 9" id="KW-0648">Protein biosynthesis</keyword>
<evidence type="ECO:0000256" key="4">
    <source>
        <dbReference type="ARBA" id="ARBA00022741"/>
    </source>
</evidence>
<feature type="short sequence motif" description="'HIGH' region" evidence="9">
    <location>
        <begin position="100"/>
        <end position="110"/>
    </location>
</feature>
<dbReference type="PANTHER" id="PTHR43740">
    <property type="entry name" value="LEUCYL-TRNA SYNTHETASE"/>
    <property type="match status" value="1"/>
</dbReference>
<evidence type="ECO:0000313" key="15">
    <source>
        <dbReference type="EMBL" id="KTC65861.1"/>
    </source>
</evidence>
<dbReference type="PRINTS" id="PR00985">
    <property type="entry name" value="TRNASYNTHLEU"/>
</dbReference>
<keyword evidence="4 9" id="KW-0547">Nucleotide-binding</keyword>
<protein>
    <recommendedName>
        <fullName evidence="9">Leucine--tRNA ligase</fullName>
        <ecNumber evidence="9">6.1.1.4</ecNumber>
    </recommendedName>
    <alternativeName>
        <fullName evidence="9">Leucyl-tRNA synthetase</fullName>
        <shortName evidence="9">LeuRS</shortName>
    </alternativeName>
</protein>
<feature type="short sequence motif" description="'KMSKS' region" evidence="9">
    <location>
        <begin position="632"/>
        <end position="636"/>
    </location>
</feature>
<dbReference type="SUPFAM" id="SSF52374">
    <property type="entry name" value="Nucleotidylyl transferase"/>
    <property type="match status" value="1"/>
</dbReference>
<dbReference type="InterPro" id="IPR002302">
    <property type="entry name" value="Leu-tRNA-ligase"/>
</dbReference>
<dbReference type="CDD" id="cd07958">
    <property type="entry name" value="Anticodon_Ia_Leu_BEm"/>
    <property type="match status" value="1"/>
</dbReference>
<dbReference type="HAMAP" id="MF_00049_B">
    <property type="entry name" value="Leu_tRNA_synth_B"/>
    <property type="match status" value="1"/>
</dbReference>
<reference evidence="15 17" key="1">
    <citation type="submission" date="2015-11" db="EMBL/GenBank/DDBJ databases">
        <title>Identification of large and diverse effector repertoires of 38 Legionella species.</title>
        <authorList>
            <person name="Burstein D."/>
            <person name="Amaro F."/>
            <person name="Zusman T."/>
            <person name="Lifshitz Z."/>
            <person name="Cohen O."/>
            <person name="Gilbert J.A."/>
            <person name="Pupko T."/>
            <person name="Shuman H.A."/>
            <person name="Segal G."/>
        </authorList>
    </citation>
    <scope>NUCLEOTIDE SEQUENCE [LARGE SCALE GENOMIC DNA]</scope>
    <source>
        <strain evidence="15 17">1762-AUS-E</strain>
    </source>
</reference>
<dbReference type="GO" id="GO:0004823">
    <property type="term" value="F:leucine-tRNA ligase activity"/>
    <property type="evidence" value="ECO:0007669"/>
    <property type="project" value="UniProtKB-UniRule"/>
</dbReference>
<dbReference type="Gene3D" id="1.10.730.10">
    <property type="entry name" value="Isoleucyl-tRNA Synthetase, Domain 1"/>
    <property type="match status" value="1"/>
</dbReference>
<gene>
    <name evidence="9 15" type="primary">leuS</name>
    <name evidence="15" type="ORF">Lade_0519</name>
    <name evidence="16" type="ORF">NCTC12735_00917</name>
</gene>
<feature type="domain" description="Leucyl-tRNA synthetase editing" evidence="14">
    <location>
        <begin position="279"/>
        <end position="459"/>
    </location>
</feature>
<dbReference type="FunFam" id="3.40.50.620:FF:000056">
    <property type="entry name" value="Leucine--tRNA ligase"/>
    <property type="match status" value="1"/>
</dbReference>
<comment type="catalytic activity">
    <reaction evidence="8 9">
        <text>tRNA(Leu) + L-leucine + ATP = L-leucyl-tRNA(Leu) + AMP + diphosphate</text>
        <dbReference type="Rhea" id="RHEA:11688"/>
        <dbReference type="Rhea" id="RHEA-COMP:9613"/>
        <dbReference type="Rhea" id="RHEA-COMP:9622"/>
        <dbReference type="ChEBI" id="CHEBI:30616"/>
        <dbReference type="ChEBI" id="CHEBI:33019"/>
        <dbReference type="ChEBI" id="CHEBI:57427"/>
        <dbReference type="ChEBI" id="CHEBI:78442"/>
        <dbReference type="ChEBI" id="CHEBI:78494"/>
        <dbReference type="ChEBI" id="CHEBI:456215"/>
        <dbReference type="EC" id="6.1.1.4"/>
    </reaction>
</comment>
<evidence type="ECO:0000259" key="14">
    <source>
        <dbReference type="Pfam" id="PF13603"/>
    </source>
</evidence>
<dbReference type="FunFam" id="1.10.730.10:FF:000003">
    <property type="entry name" value="Leucine--tRNA ligase"/>
    <property type="match status" value="1"/>
</dbReference>
<feature type="domain" description="Methionyl/Valyl/Leucyl/Isoleucyl-tRNA synthetase anticodon-binding" evidence="12">
    <location>
        <begin position="727"/>
        <end position="841"/>
    </location>
</feature>
<dbReference type="InterPro" id="IPR009080">
    <property type="entry name" value="tRNAsynth_Ia_anticodon-bd"/>
</dbReference>
<feature type="domain" description="Methionyl/Leucyl tRNA synthetase" evidence="13">
    <location>
        <begin position="97"/>
        <end position="229"/>
    </location>
</feature>
<keyword evidence="3 9" id="KW-0436">Ligase</keyword>
<dbReference type="SUPFAM" id="SSF47323">
    <property type="entry name" value="Anticodon-binding domain of a subclass of class I aminoacyl-tRNA synthetases"/>
    <property type="match status" value="1"/>
</dbReference>
<organism evidence="15 17">
    <name type="scientific">Legionella adelaidensis</name>
    <dbReference type="NCBI Taxonomy" id="45056"/>
    <lineage>
        <taxon>Bacteria</taxon>
        <taxon>Pseudomonadati</taxon>
        <taxon>Pseudomonadota</taxon>
        <taxon>Gammaproteobacteria</taxon>
        <taxon>Legionellales</taxon>
        <taxon>Legionellaceae</taxon>
        <taxon>Legionella</taxon>
    </lineage>
</organism>
<evidence type="ECO:0000256" key="10">
    <source>
        <dbReference type="RuleBase" id="RU363035"/>
    </source>
</evidence>
<evidence type="ECO:0000259" key="12">
    <source>
        <dbReference type="Pfam" id="PF08264"/>
    </source>
</evidence>
<keyword evidence="17" id="KW-1185">Reference proteome</keyword>
<dbReference type="EMBL" id="LR134421">
    <property type="protein sequence ID" value="VEH85291.1"/>
    <property type="molecule type" value="Genomic_DNA"/>
</dbReference>
<dbReference type="CDD" id="cd00812">
    <property type="entry name" value="LeuRS_core"/>
    <property type="match status" value="1"/>
</dbReference>
<evidence type="ECO:0000313" key="18">
    <source>
        <dbReference type="Proteomes" id="UP000281170"/>
    </source>
</evidence>
<dbReference type="AlphaFoldDB" id="A0A0W0R475"/>
<evidence type="ECO:0000256" key="8">
    <source>
        <dbReference type="ARBA" id="ARBA00047469"/>
    </source>
</evidence>
<comment type="subcellular location">
    <subcellularLocation>
        <location evidence="9">Cytoplasm</location>
    </subcellularLocation>
</comment>
<feature type="domain" description="Aminoacyl-tRNA synthetase class Ia" evidence="11">
    <location>
        <begin position="472"/>
        <end position="671"/>
    </location>
</feature>
<geneLocation type="plasmid" evidence="16 18">
    <name>12</name>
</geneLocation>
<keyword evidence="16" id="KW-0614">Plasmid</keyword>
<dbReference type="NCBIfam" id="TIGR00396">
    <property type="entry name" value="leuS_bact"/>
    <property type="match status" value="1"/>
</dbReference>
<dbReference type="InterPro" id="IPR001412">
    <property type="entry name" value="aa-tRNA-synth_I_CS"/>
</dbReference>
<dbReference type="GO" id="GO:0005829">
    <property type="term" value="C:cytosol"/>
    <property type="evidence" value="ECO:0007669"/>
    <property type="project" value="TreeGrafter"/>
</dbReference>
<dbReference type="InterPro" id="IPR009008">
    <property type="entry name" value="Val/Leu/Ile-tRNA-synth_edit"/>
</dbReference>
<evidence type="ECO:0000256" key="3">
    <source>
        <dbReference type="ARBA" id="ARBA00022598"/>
    </source>
</evidence>
<dbReference type="GO" id="GO:0006429">
    <property type="term" value="P:leucyl-tRNA aminoacylation"/>
    <property type="evidence" value="ECO:0007669"/>
    <property type="project" value="UniProtKB-UniRule"/>
</dbReference>
<evidence type="ECO:0000256" key="5">
    <source>
        <dbReference type="ARBA" id="ARBA00022840"/>
    </source>
</evidence>